<dbReference type="EMBL" id="CP157743">
    <property type="protein sequence ID" value="XBS20426.1"/>
    <property type="molecule type" value="Genomic_DNA"/>
</dbReference>
<feature type="signal peptide" evidence="1">
    <location>
        <begin position="1"/>
        <end position="26"/>
    </location>
</feature>
<evidence type="ECO:0000313" key="3">
    <source>
        <dbReference type="EMBL" id="XBS20426.1"/>
    </source>
</evidence>
<organism evidence="3 4">
    <name type="scientific">Methylomarinum roseum</name>
    <dbReference type="NCBI Taxonomy" id="3067653"/>
    <lineage>
        <taxon>Bacteria</taxon>
        <taxon>Pseudomonadati</taxon>
        <taxon>Pseudomonadota</taxon>
        <taxon>Gammaproteobacteria</taxon>
        <taxon>Methylococcales</taxon>
        <taxon>Methylococcaceae</taxon>
        <taxon>Methylomarinum</taxon>
    </lineage>
</organism>
<dbReference type="Gene3D" id="3.30.70.1070">
    <property type="entry name" value="Sporulation related repeat"/>
    <property type="match status" value="1"/>
</dbReference>
<proteinExistence type="predicted"/>
<name>A0AAU7NUU2_9GAMM</name>
<dbReference type="AlphaFoldDB" id="A0AAU7NUU2"/>
<sequence length="719" mass="81883">MRPKNIKSSIHGMALMLLLSSQALQAETVKVPLQLDFPLLRQLVVNQLFPGEDVSTELLNDPNGCSSIVLSEPKLSEANQHLQILSRLDVSLAVKMLDRCVKLLDWQGYAQIISDPAIAPDNPRLLYLRVLDSHLISLDNERLSSGPIWDQARKQIHPWFKRFRLDLTSSIEELQDVLPLFLPRHTHAQLDSLLASLQIADLQVAANGIRGDLMFQLAPISLPQQPERPLTEQEQEQWQQKWQSMDALLTYAIKHYAAATELEELRLALFDILLDARYQLQEALQQNQTDDPLRHWFIDSWTRLIPVLQQISAKNPKHATLGLMTLVTASDALRTLDKLGPRFGLTISVDGLRRLARMLNHDREGAPLNYDQAEDPELLRLFRFPKAADVRGETAFDLWPIGSAQAAATRPLNRWVPADDELAAYLLTVRDLLRDKALSASANNGSLTSAQQAVFRKLLMATAWQESCWRQYVVKQKKIVPLRSNTGDTGIMQINERVWRGFVDQHKLRWDIDYNIDAGSRILLNYMTRYAIKNGEHKRRGGLDNLARATYSAYNGGPGQYSRYRNGKSAHKAIDQAFHDKYLTVKKGRELAVAECLGAGQLDLQASPKSAPAVADKTQRPAATKKRILDDAWIKNQSQTHFTLQLGVFSSSQAANAFIRRQKVIGDYAVYRRQHDNRPHYTVVYGRFRDRQLAMRDSRRFTPLKPWIRSFKEIRAHMN</sequence>
<dbReference type="SUPFAM" id="SSF53955">
    <property type="entry name" value="Lysozyme-like"/>
    <property type="match status" value="1"/>
</dbReference>
<evidence type="ECO:0000259" key="2">
    <source>
        <dbReference type="PROSITE" id="PS51724"/>
    </source>
</evidence>
<dbReference type="GO" id="GO:0042834">
    <property type="term" value="F:peptidoglycan binding"/>
    <property type="evidence" value="ECO:0007669"/>
    <property type="project" value="InterPro"/>
</dbReference>
<feature type="chain" id="PRO_5043694732" evidence="1">
    <location>
        <begin position="27"/>
        <end position="719"/>
    </location>
</feature>
<evidence type="ECO:0000256" key="1">
    <source>
        <dbReference type="SAM" id="SignalP"/>
    </source>
</evidence>
<dbReference type="RefSeq" id="WP_349431624.1">
    <property type="nucleotide sequence ID" value="NZ_CP157743.1"/>
</dbReference>
<dbReference type="PROSITE" id="PS51724">
    <property type="entry name" value="SPOR"/>
    <property type="match status" value="1"/>
</dbReference>
<dbReference type="Gene3D" id="1.10.530.10">
    <property type="match status" value="1"/>
</dbReference>
<keyword evidence="1" id="KW-0732">Signal</keyword>
<accession>A0AAU7NUU2</accession>
<gene>
    <name evidence="3" type="ORF">Q9L42_019075</name>
</gene>
<dbReference type="InterPro" id="IPR036680">
    <property type="entry name" value="SPOR-like_sf"/>
</dbReference>
<dbReference type="Pfam" id="PF05036">
    <property type="entry name" value="SPOR"/>
    <property type="match status" value="1"/>
</dbReference>
<reference evidence="3 4" key="1">
    <citation type="journal article" date="2024" name="Microbiology">
        <title>Methylomarinum rosea sp. nov., a novel halophilic methanotrophic bacterium from the hypersaline Lake Elton.</title>
        <authorList>
            <person name="Suleimanov R.Z."/>
            <person name="Oshkin I.Y."/>
            <person name="Danilova O.V."/>
            <person name="Suzina N.E."/>
            <person name="Dedysh S.N."/>
        </authorList>
    </citation>
    <scope>NUCLEOTIDE SEQUENCE [LARGE SCALE GENOMIC DNA]</scope>
    <source>
        <strain evidence="3 4">Ch1-1</strain>
    </source>
</reference>
<protein>
    <submittedName>
        <fullName evidence="3">Transglycosylase SLT domain-containing protein</fullName>
    </submittedName>
</protein>
<evidence type="ECO:0000313" key="4">
    <source>
        <dbReference type="Proteomes" id="UP001225378"/>
    </source>
</evidence>
<keyword evidence="4" id="KW-1185">Reference proteome</keyword>
<dbReference type="Proteomes" id="UP001225378">
    <property type="component" value="Chromosome"/>
</dbReference>
<dbReference type="Pfam" id="PF01464">
    <property type="entry name" value="SLT"/>
    <property type="match status" value="1"/>
</dbReference>
<dbReference type="InterPro" id="IPR008258">
    <property type="entry name" value="Transglycosylase_SLT_dom_1"/>
</dbReference>
<dbReference type="KEGG" id="mech:Q9L42_019075"/>
<feature type="domain" description="SPOR" evidence="2">
    <location>
        <begin position="636"/>
        <end position="715"/>
    </location>
</feature>
<dbReference type="InterPro" id="IPR007730">
    <property type="entry name" value="SPOR-like_dom"/>
</dbReference>
<dbReference type="InterPro" id="IPR023346">
    <property type="entry name" value="Lysozyme-like_dom_sf"/>
</dbReference>
<dbReference type="CDD" id="cd00254">
    <property type="entry name" value="LT-like"/>
    <property type="match status" value="1"/>
</dbReference>